<feature type="binding site" evidence="3">
    <location>
        <position position="121"/>
    </location>
    <ligand>
        <name>Zn(2+)</name>
        <dbReference type="ChEBI" id="CHEBI:29105"/>
    </ligand>
</feature>
<dbReference type="HAMAP" id="MF_01121">
    <property type="entry name" value="Sirtuin_ClassIII"/>
    <property type="match status" value="1"/>
</dbReference>
<dbReference type="PROSITE" id="PS50305">
    <property type="entry name" value="SIRTUIN"/>
    <property type="match status" value="1"/>
</dbReference>
<dbReference type="InterPro" id="IPR026591">
    <property type="entry name" value="Sirtuin_cat_small_dom_sf"/>
</dbReference>
<dbReference type="CDD" id="cd01412">
    <property type="entry name" value="SIRT5_Af1_CobB"/>
    <property type="match status" value="1"/>
</dbReference>
<feature type="binding site" evidence="3">
    <location>
        <begin position="13"/>
        <end position="32"/>
    </location>
    <ligand>
        <name>NAD(+)</name>
        <dbReference type="ChEBI" id="CHEBI:57540"/>
    </ligand>
</feature>
<dbReference type="GO" id="GO:0017136">
    <property type="term" value="F:histone deacetylase activity, NAD-dependent"/>
    <property type="evidence" value="ECO:0007669"/>
    <property type="project" value="TreeGrafter"/>
</dbReference>
<comment type="domain">
    <text evidence="3">In contrast to class I sirtuins, class III sirtuins have only weak deacetylase activity. Difference in substrate specificity is probably due to a larger hydrophobic pocket with 2 residues (Tyr-57 and Arg-60) that bind to malonylated and succinylated substrates and define the specificity.</text>
</comment>
<dbReference type="SUPFAM" id="SSF52467">
    <property type="entry name" value="DHS-like NAD/FAD-binding domain"/>
    <property type="match status" value="1"/>
</dbReference>
<sequence>MRRPNGMIAILTGAGISAESGISTFRDQNGLWENHRVEDVCTPAAFLKQPTVVQRFYNERRRALLSPEVKPNASHQALARLQREYKDGQVVIITQNIDDLHERAGSRQVLHMHGELLKVRCTATGRVFESREDVIHGESKCECCGVVETLRPHIVWFNEMPLYMDVIDEVVQNAGLFVAVGTSGNVYPAAGLVMIAKAHGAETLELNLEPSGNCRDFDRSVYGPASVIVPAWADEVLHGKGPAA</sequence>
<dbReference type="InterPro" id="IPR026590">
    <property type="entry name" value="Ssirtuin_cat_dom"/>
</dbReference>
<dbReference type="GO" id="GO:0005634">
    <property type="term" value="C:nucleus"/>
    <property type="evidence" value="ECO:0007669"/>
    <property type="project" value="TreeGrafter"/>
</dbReference>
<dbReference type="PANTHER" id="PTHR11085:SF4">
    <property type="entry name" value="NAD-DEPENDENT PROTEIN DEACYLASE"/>
    <property type="match status" value="1"/>
</dbReference>
<evidence type="ECO:0000313" key="7">
    <source>
        <dbReference type="Proteomes" id="UP000195570"/>
    </source>
</evidence>
<dbReference type="EC" id="2.3.1.-" evidence="3"/>
<evidence type="ECO:0000256" key="1">
    <source>
        <dbReference type="ARBA" id="ARBA00022679"/>
    </source>
</evidence>
<proteinExistence type="inferred from homology"/>
<name>A0A1G4I0W6_TRYEQ</name>
<comment type="catalytic activity">
    <reaction evidence="3">
        <text>N(6)-glutaryl-L-lysyl-[protein] + NAD(+) + H2O = 2''-O-glutaryl-ADP-D-ribose + nicotinamide + L-lysyl-[protein]</text>
        <dbReference type="Rhea" id="RHEA:47664"/>
        <dbReference type="Rhea" id="RHEA-COMP:9752"/>
        <dbReference type="Rhea" id="RHEA-COMP:11875"/>
        <dbReference type="ChEBI" id="CHEBI:15377"/>
        <dbReference type="ChEBI" id="CHEBI:17154"/>
        <dbReference type="ChEBI" id="CHEBI:29969"/>
        <dbReference type="ChEBI" id="CHEBI:57540"/>
        <dbReference type="ChEBI" id="CHEBI:87828"/>
        <dbReference type="ChEBI" id="CHEBI:87829"/>
    </reaction>
</comment>
<dbReference type="Gene3D" id="3.40.50.1220">
    <property type="entry name" value="TPP-binding domain"/>
    <property type="match status" value="1"/>
</dbReference>
<dbReference type="GO" id="GO:0036054">
    <property type="term" value="F:protein-malonyllysine demalonylase activity"/>
    <property type="evidence" value="ECO:0007669"/>
    <property type="project" value="UniProtKB-UniRule"/>
</dbReference>
<feature type="binding site" evidence="3">
    <location>
        <position position="144"/>
    </location>
    <ligand>
        <name>Zn(2+)</name>
        <dbReference type="ChEBI" id="CHEBI:29105"/>
    </ligand>
</feature>
<dbReference type="RefSeq" id="XP_067076956.1">
    <property type="nucleotide sequence ID" value="XM_067220855.1"/>
</dbReference>
<dbReference type="AlphaFoldDB" id="A0A1G4I0W6"/>
<dbReference type="GO" id="GO:0070403">
    <property type="term" value="F:NAD+ binding"/>
    <property type="evidence" value="ECO:0007669"/>
    <property type="project" value="UniProtKB-UniRule"/>
</dbReference>
<evidence type="ECO:0000256" key="2">
    <source>
        <dbReference type="ARBA" id="ARBA00023027"/>
    </source>
</evidence>
<gene>
    <name evidence="6" type="ORF">TEOVI_000666200</name>
</gene>
<keyword evidence="6" id="KW-0378">Hydrolase</keyword>
<evidence type="ECO:0000259" key="5">
    <source>
        <dbReference type="PROSITE" id="PS50305"/>
    </source>
</evidence>
<dbReference type="InterPro" id="IPR050134">
    <property type="entry name" value="NAD-dep_sirtuin_deacylases"/>
</dbReference>
<dbReference type="PANTHER" id="PTHR11085">
    <property type="entry name" value="NAD-DEPENDENT PROTEIN DEACYLASE SIRTUIN-5, MITOCHONDRIAL-RELATED"/>
    <property type="match status" value="1"/>
</dbReference>
<dbReference type="Gene3D" id="3.30.1600.10">
    <property type="entry name" value="SIR2/SIRT2 'Small Domain"/>
    <property type="match status" value="1"/>
</dbReference>
<dbReference type="GeneID" id="92380596"/>
<dbReference type="Pfam" id="PF02146">
    <property type="entry name" value="SIR2"/>
    <property type="match status" value="1"/>
</dbReference>
<keyword evidence="3" id="KW-0496">Mitochondrion</keyword>
<comment type="caution">
    <text evidence="6">The sequence shown here is derived from an EMBL/GenBank/DDBJ whole genome shotgun (WGS) entry which is preliminary data.</text>
</comment>
<dbReference type="SMR" id="A0A1G4I0W6"/>
<feature type="active site" description="Proton acceptor" evidence="3">
    <location>
        <position position="113"/>
    </location>
</feature>
<comment type="subcellular location">
    <subcellularLocation>
        <location evidence="3">Mitochondrion</location>
    </subcellularLocation>
</comment>
<feature type="binding site" evidence="3">
    <location>
        <position position="57"/>
    </location>
    <ligand>
        <name>substrate</name>
    </ligand>
</feature>
<evidence type="ECO:0000256" key="4">
    <source>
        <dbReference type="PROSITE-ProRule" id="PRU00236"/>
    </source>
</evidence>
<keyword evidence="3" id="KW-0479">Metal-binding</keyword>
<keyword evidence="1 3" id="KW-0808">Transferase</keyword>
<dbReference type="InterPro" id="IPR003000">
    <property type="entry name" value="Sirtuin"/>
</dbReference>
<comment type="similarity">
    <text evidence="3">Belongs to the sirtuin family. Class III subfamily.</text>
</comment>
<comment type="catalytic activity">
    <reaction evidence="3">
        <text>N(6)-malonyl-L-lysyl-[protein] + NAD(+) + H2O = 2''-O-malonyl-ADP-D-ribose + nicotinamide + L-lysyl-[protein]</text>
        <dbReference type="Rhea" id="RHEA:47672"/>
        <dbReference type="Rhea" id="RHEA-COMP:9752"/>
        <dbReference type="Rhea" id="RHEA-COMP:11878"/>
        <dbReference type="ChEBI" id="CHEBI:15377"/>
        <dbReference type="ChEBI" id="CHEBI:17154"/>
        <dbReference type="ChEBI" id="CHEBI:29969"/>
        <dbReference type="ChEBI" id="CHEBI:57540"/>
        <dbReference type="ChEBI" id="CHEBI:87831"/>
        <dbReference type="ChEBI" id="CHEBI:87833"/>
    </reaction>
</comment>
<dbReference type="GO" id="GO:0005739">
    <property type="term" value="C:mitochondrion"/>
    <property type="evidence" value="ECO:0007669"/>
    <property type="project" value="UniProtKB-SubCell"/>
</dbReference>
<feature type="binding site" evidence="3">
    <location>
        <position position="60"/>
    </location>
    <ligand>
        <name>substrate</name>
    </ligand>
</feature>
<comment type="cofactor">
    <cofactor evidence="3">
        <name>Zn(2+)</name>
        <dbReference type="ChEBI" id="CHEBI:29105"/>
    </cofactor>
    <text evidence="3">Binds 1 zinc ion per subunit.</text>
</comment>
<keyword evidence="2 3" id="KW-0520">NAD</keyword>
<feature type="binding site" evidence="3">
    <location>
        <begin position="207"/>
        <end position="209"/>
    </location>
    <ligand>
        <name>NAD(+)</name>
        <dbReference type="ChEBI" id="CHEBI:57540"/>
    </ligand>
</feature>
<accession>A0A1G4I0W6</accession>
<evidence type="ECO:0000313" key="6">
    <source>
        <dbReference type="EMBL" id="SCU65345.1"/>
    </source>
</evidence>
<organism evidence="6 7">
    <name type="scientific">Trypanosoma equiperdum</name>
    <dbReference type="NCBI Taxonomy" id="5694"/>
    <lineage>
        <taxon>Eukaryota</taxon>
        <taxon>Discoba</taxon>
        <taxon>Euglenozoa</taxon>
        <taxon>Kinetoplastea</taxon>
        <taxon>Metakinetoplastina</taxon>
        <taxon>Trypanosomatida</taxon>
        <taxon>Trypanosomatidae</taxon>
        <taxon>Trypanosoma</taxon>
    </lineage>
</organism>
<evidence type="ECO:0000256" key="3">
    <source>
        <dbReference type="HAMAP-Rule" id="MF_03160"/>
    </source>
</evidence>
<dbReference type="VEuPathDB" id="TriTrypDB:TEOVI_000666200"/>
<dbReference type="EMBL" id="CZPT02000281">
    <property type="protein sequence ID" value="SCU65345.1"/>
    <property type="molecule type" value="Genomic_DNA"/>
</dbReference>
<feature type="domain" description="Deacetylase sirtuin-type" evidence="5">
    <location>
        <begin position="1"/>
        <end position="239"/>
    </location>
</feature>
<protein>
    <recommendedName>
        <fullName evidence="3">NAD-dependent protein deacylase</fullName>
        <ecNumber evidence="3">2.3.1.-</ecNumber>
    </recommendedName>
    <alternativeName>
        <fullName evidence="3">Regulatory protein SIR2 homolog 5</fullName>
    </alternativeName>
</protein>
<dbReference type="InterPro" id="IPR029035">
    <property type="entry name" value="DHS-like_NAD/FAD-binding_dom"/>
</dbReference>
<keyword evidence="7" id="KW-1185">Reference proteome</keyword>
<dbReference type="GO" id="GO:0008270">
    <property type="term" value="F:zinc ion binding"/>
    <property type="evidence" value="ECO:0007669"/>
    <property type="project" value="UniProtKB-UniRule"/>
</dbReference>
<dbReference type="GO" id="GO:0036055">
    <property type="term" value="F:protein-succinyllysine desuccinylase activity"/>
    <property type="evidence" value="ECO:0007669"/>
    <property type="project" value="UniProtKB-UniRule"/>
</dbReference>
<comment type="function">
    <text evidence="3">NAD-dependent lysine demalonylase, desuccinylase and deglutarylase that specifically removes malonyl, succinyl and glutaryl groups on target proteins. Has weak NAD-dependent protein deacetylase activity; however this activity may not be physiologically relevant in vivo.</text>
</comment>
<feature type="binding site" evidence="3">
    <location>
        <begin position="181"/>
        <end position="183"/>
    </location>
    <ligand>
        <name>NAD(+)</name>
        <dbReference type="ChEBI" id="CHEBI:57540"/>
    </ligand>
</feature>
<dbReference type="NCBIfam" id="NF001755">
    <property type="entry name" value="PRK00481.1-5"/>
    <property type="match status" value="1"/>
</dbReference>
<feature type="binding site" evidence="3">
    <location>
        <begin position="95"/>
        <end position="98"/>
    </location>
    <ligand>
        <name>NAD(+)</name>
        <dbReference type="ChEBI" id="CHEBI:57540"/>
    </ligand>
</feature>
<dbReference type="Proteomes" id="UP000195570">
    <property type="component" value="Unassembled WGS sequence"/>
</dbReference>
<comment type="caution">
    <text evidence="3 4">Lacks conserved residue(s) required for the propagation of feature annotation.</text>
</comment>
<comment type="catalytic activity">
    <reaction evidence="3">
        <text>N(6)-succinyl-L-lysyl-[protein] + NAD(+) + H2O = 2''-O-succinyl-ADP-D-ribose + nicotinamide + L-lysyl-[protein]</text>
        <dbReference type="Rhea" id="RHEA:47668"/>
        <dbReference type="Rhea" id="RHEA-COMP:9752"/>
        <dbReference type="Rhea" id="RHEA-COMP:11877"/>
        <dbReference type="ChEBI" id="CHEBI:15377"/>
        <dbReference type="ChEBI" id="CHEBI:17154"/>
        <dbReference type="ChEBI" id="CHEBI:29969"/>
        <dbReference type="ChEBI" id="CHEBI:57540"/>
        <dbReference type="ChEBI" id="CHEBI:87830"/>
        <dbReference type="ChEBI" id="CHEBI:87832"/>
    </reaction>
</comment>
<dbReference type="InterPro" id="IPR027546">
    <property type="entry name" value="Sirtuin_class_III"/>
</dbReference>
<dbReference type="GO" id="GO:0061697">
    <property type="term" value="F:protein-glutaryllysine deglutarylase activity"/>
    <property type="evidence" value="ECO:0007669"/>
    <property type="project" value="RHEA"/>
</dbReference>
<reference evidence="6" key="1">
    <citation type="submission" date="2016-09" db="EMBL/GenBank/DDBJ databases">
        <authorList>
            <person name="Hebert L."/>
            <person name="Moumen B."/>
        </authorList>
    </citation>
    <scope>NUCLEOTIDE SEQUENCE [LARGE SCALE GENOMIC DNA]</scope>
    <source>
        <strain evidence="6">OVI</strain>
    </source>
</reference>
<feature type="binding site" evidence="3">
    <location>
        <position position="225"/>
    </location>
    <ligand>
        <name>NAD(+)</name>
        <dbReference type="ChEBI" id="CHEBI:57540"/>
    </ligand>
</feature>
<keyword evidence="3" id="KW-0862">Zinc</keyword>